<proteinExistence type="predicted"/>
<dbReference type="InterPro" id="IPR050553">
    <property type="entry name" value="Thioredoxin_ResA/DsbE_sf"/>
</dbReference>
<dbReference type="AlphaFoldDB" id="A0A4Y6V5S0"/>
<name>A0A4Y6V5S0_9PROT</name>
<dbReference type="CDD" id="cd03012">
    <property type="entry name" value="TlpA_like_DipZ_like"/>
    <property type="match status" value="1"/>
</dbReference>
<dbReference type="PROSITE" id="PS51352">
    <property type="entry name" value="THIOREDOXIN_2"/>
    <property type="match status" value="1"/>
</dbReference>
<protein>
    <recommendedName>
        <fullName evidence="1">Thioredoxin domain-containing protein</fullName>
    </recommendedName>
</protein>
<dbReference type="InterPro" id="IPR041017">
    <property type="entry name" value="Thioredoxin_10"/>
</dbReference>
<dbReference type="Gene3D" id="2.60.120.260">
    <property type="entry name" value="Galactose-binding domain-like"/>
    <property type="match status" value="1"/>
</dbReference>
<dbReference type="GO" id="GO:0016209">
    <property type="term" value="F:antioxidant activity"/>
    <property type="evidence" value="ECO:0007669"/>
    <property type="project" value="InterPro"/>
</dbReference>
<reference evidence="2 3" key="1">
    <citation type="submission" date="2018-09" db="EMBL/GenBank/DDBJ databases">
        <title>The complete genome sequence of Neokomagataea tanensis NBRC 106556(T).</title>
        <authorList>
            <person name="Chua K.-O."/>
            <person name="See-Too W.-S."/>
            <person name="Hong K.-W."/>
            <person name="Yin W.-F."/>
            <person name="Chan K.-G."/>
        </authorList>
    </citation>
    <scope>NUCLEOTIDE SEQUENCE [LARGE SCALE GENOMIC DNA]</scope>
    <source>
        <strain evidence="3">AH13 \ NBRC 106556</strain>
    </source>
</reference>
<sequence>MLGVSSTIKSLGSKRALLAFMLGLSCALGGLSSFALASENEPFLQIEGTLPSLDGATSWLNSSPLSARQLRGKVVLVDFWTYSCINCLREAPYIKAWEKKYQSQGLVVIGVHTPEFRFETNIDNIKHAIDREGITYPVAVDSDRRIWDAFNNHYWPALYFIDAQGRIRHHQYGEGNYDLSERVIQALLSERGSIAGTEGKDGIALGEGAEAPPDLDDIGSAETYLGYDRQAGFVSASDLRAEVSSDYSLPALALNQWGLQGTWTVNPDKVILDKQQGTIAYRFHARDLHLVLGRVSGTSPVHFQVLIDGKAPGADHGVDTGPDGKGVVSETRLYQLVRQKGSVTDHTFEIRFDSPGVEAYSFTFG</sequence>
<dbReference type="KEGG" id="ntn:D5366_09905"/>
<keyword evidence="3" id="KW-1185">Reference proteome</keyword>
<feature type="domain" description="Thioredoxin" evidence="1">
    <location>
        <begin position="37"/>
        <end position="189"/>
    </location>
</feature>
<dbReference type="RefSeq" id="WP_141493418.1">
    <property type="nucleotide sequence ID" value="NZ_CP032485.1"/>
</dbReference>
<accession>A0A4Y6V5S0</accession>
<organism evidence="2 3">
    <name type="scientific">Neokomagataea tanensis</name>
    <dbReference type="NCBI Taxonomy" id="661191"/>
    <lineage>
        <taxon>Bacteria</taxon>
        <taxon>Pseudomonadati</taxon>
        <taxon>Pseudomonadota</taxon>
        <taxon>Alphaproteobacteria</taxon>
        <taxon>Acetobacterales</taxon>
        <taxon>Acetobacteraceae</taxon>
        <taxon>Neokomagataea</taxon>
    </lineage>
</organism>
<gene>
    <name evidence="2" type="ORF">D5366_09905</name>
</gene>
<dbReference type="InterPro" id="IPR013766">
    <property type="entry name" value="Thioredoxin_domain"/>
</dbReference>
<dbReference type="InterPro" id="IPR000866">
    <property type="entry name" value="AhpC/TSA"/>
</dbReference>
<evidence type="ECO:0000259" key="1">
    <source>
        <dbReference type="PROSITE" id="PS51352"/>
    </source>
</evidence>
<dbReference type="Pfam" id="PF17991">
    <property type="entry name" value="Thioredoxin_10"/>
    <property type="match status" value="1"/>
</dbReference>
<dbReference type="GO" id="GO:0016491">
    <property type="term" value="F:oxidoreductase activity"/>
    <property type="evidence" value="ECO:0007669"/>
    <property type="project" value="InterPro"/>
</dbReference>
<dbReference type="OrthoDB" id="9811352at2"/>
<dbReference type="Pfam" id="PF00578">
    <property type="entry name" value="AhpC-TSA"/>
    <property type="match status" value="1"/>
</dbReference>
<dbReference type="Proteomes" id="UP000317214">
    <property type="component" value="Chromosome"/>
</dbReference>
<dbReference type="PANTHER" id="PTHR42852">
    <property type="entry name" value="THIOL:DISULFIDE INTERCHANGE PROTEIN DSBE"/>
    <property type="match status" value="1"/>
</dbReference>
<evidence type="ECO:0000313" key="3">
    <source>
        <dbReference type="Proteomes" id="UP000317214"/>
    </source>
</evidence>
<dbReference type="SUPFAM" id="SSF52833">
    <property type="entry name" value="Thioredoxin-like"/>
    <property type="match status" value="1"/>
</dbReference>
<evidence type="ECO:0000313" key="2">
    <source>
        <dbReference type="EMBL" id="QDH25472.1"/>
    </source>
</evidence>
<dbReference type="InterPro" id="IPR036249">
    <property type="entry name" value="Thioredoxin-like_sf"/>
</dbReference>
<dbReference type="PANTHER" id="PTHR42852:SF13">
    <property type="entry name" value="PROTEIN DIPZ"/>
    <property type="match status" value="1"/>
</dbReference>
<dbReference type="Gene3D" id="3.40.30.10">
    <property type="entry name" value="Glutaredoxin"/>
    <property type="match status" value="1"/>
</dbReference>
<dbReference type="EMBL" id="CP032485">
    <property type="protein sequence ID" value="QDH25472.1"/>
    <property type="molecule type" value="Genomic_DNA"/>
</dbReference>